<protein>
    <submittedName>
        <fullName evidence="3">Uncharacterized protein LOC104211413</fullName>
    </submittedName>
</protein>
<evidence type="ECO:0000313" key="3">
    <source>
        <dbReference type="RefSeq" id="XP_009758763.1"/>
    </source>
</evidence>
<feature type="region of interest" description="Disordered" evidence="1">
    <location>
        <begin position="56"/>
        <end position="75"/>
    </location>
</feature>
<proteinExistence type="predicted"/>
<organism evidence="2 3">
    <name type="scientific">Nicotiana sylvestris</name>
    <name type="common">Wood tobacco</name>
    <name type="synonym">South American tobacco</name>
    <dbReference type="NCBI Taxonomy" id="4096"/>
    <lineage>
        <taxon>Eukaryota</taxon>
        <taxon>Viridiplantae</taxon>
        <taxon>Streptophyta</taxon>
        <taxon>Embryophyta</taxon>
        <taxon>Tracheophyta</taxon>
        <taxon>Spermatophyta</taxon>
        <taxon>Magnoliopsida</taxon>
        <taxon>eudicotyledons</taxon>
        <taxon>Gunneridae</taxon>
        <taxon>Pentapetalae</taxon>
        <taxon>asterids</taxon>
        <taxon>lamiids</taxon>
        <taxon>Solanales</taxon>
        <taxon>Solanaceae</taxon>
        <taxon>Nicotianoideae</taxon>
        <taxon>Nicotianeae</taxon>
        <taxon>Nicotiana</taxon>
    </lineage>
</organism>
<reference evidence="2" key="1">
    <citation type="journal article" date="2013" name="Genome Biol.">
        <title>Reference genomes and transcriptomes of Nicotiana sylvestris and Nicotiana tomentosiformis.</title>
        <authorList>
            <person name="Sierro N."/>
            <person name="Battey J.N."/>
            <person name="Ouadi S."/>
            <person name="Bovet L."/>
            <person name="Goepfert S."/>
            <person name="Bakaher N."/>
            <person name="Peitsch M.C."/>
            <person name="Ivanov N.V."/>
        </authorList>
    </citation>
    <scope>NUCLEOTIDE SEQUENCE [LARGE SCALE GENOMIC DNA]</scope>
</reference>
<dbReference type="RefSeq" id="XP_009758763.1">
    <property type="nucleotide sequence ID" value="XM_009760461.1"/>
</dbReference>
<evidence type="ECO:0000313" key="2">
    <source>
        <dbReference type="Proteomes" id="UP000189701"/>
    </source>
</evidence>
<sequence length="139" mass="16794">MRMFRWMCRHTRLDRIQNEVIQDKVGVAIIEDKMWEARLRLFGHVRRRSTDSPVRRPRGWSLMRPSPDGEEGRWRRPSLPNWRNLKLAGLGLMPKYRLQRLWQVPVPRMKVIMIMKALWYKGSHELQMLRKLLGVKPLN</sequence>
<accession>A0A1U7UX60</accession>
<evidence type="ECO:0000256" key="1">
    <source>
        <dbReference type="SAM" id="MobiDB-lite"/>
    </source>
</evidence>
<keyword evidence="2" id="KW-1185">Reference proteome</keyword>
<dbReference type="Proteomes" id="UP000189701">
    <property type="component" value="Unplaced"/>
</dbReference>
<reference evidence="3" key="2">
    <citation type="submission" date="2025-08" db="UniProtKB">
        <authorList>
            <consortium name="RefSeq"/>
        </authorList>
    </citation>
    <scope>IDENTIFICATION</scope>
    <source>
        <tissue evidence="3">Leaf</tissue>
    </source>
</reference>
<name>A0A1U7UX60_NICSY</name>
<gene>
    <name evidence="3" type="primary">LOC104211413</name>
</gene>
<dbReference type="AlphaFoldDB" id="A0A1U7UX60"/>